<keyword evidence="2 7" id="KW-0645">Protease</keyword>
<evidence type="ECO:0000256" key="5">
    <source>
        <dbReference type="ARBA" id="ARBA00022833"/>
    </source>
</evidence>
<evidence type="ECO:0000259" key="9">
    <source>
        <dbReference type="Pfam" id="PF01432"/>
    </source>
</evidence>
<keyword evidence="11" id="KW-1185">Reference proteome</keyword>
<evidence type="ECO:0000256" key="8">
    <source>
        <dbReference type="SAM" id="MobiDB-lite"/>
    </source>
</evidence>
<name>A0ABR8WTR1_9MICO</name>
<proteinExistence type="inferred from homology"/>
<dbReference type="InterPro" id="IPR001567">
    <property type="entry name" value="Pept_M3A_M3B_dom"/>
</dbReference>
<protein>
    <submittedName>
        <fullName evidence="10">M3 family metallopeptidase</fullName>
    </submittedName>
</protein>
<feature type="domain" description="Peptidase M3A/M3B catalytic" evidence="9">
    <location>
        <begin position="259"/>
        <end position="706"/>
    </location>
</feature>
<comment type="similarity">
    <text evidence="1 7">Belongs to the peptidase M3 family.</text>
</comment>
<dbReference type="InterPro" id="IPR024077">
    <property type="entry name" value="Neurolysin/TOP_dom2"/>
</dbReference>
<dbReference type="Pfam" id="PF01432">
    <property type="entry name" value="Peptidase_M3"/>
    <property type="match status" value="1"/>
</dbReference>
<dbReference type="InterPro" id="IPR045090">
    <property type="entry name" value="Pept_M3A_M3B"/>
</dbReference>
<accession>A0ABR8WTR1</accession>
<comment type="cofactor">
    <cofactor evidence="7">
        <name>Zn(2+)</name>
        <dbReference type="ChEBI" id="CHEBI:29105"/>
    </cofactor>
    <text evidence="7">Binds 1 zinc ion.</text>
</comment>
<dbReference type="PANTHER" id="PTHR43660:SF1">
    <property type="entry name" value="DIPEPTIDYL CARBOXYPEPTIDASE"/>
    <property type="match status" value="1"/>
</dbReference>
<evidence type="ECO:0000256" key="2">
    <source>
        <dbReference type="ARBA" id="ARBA00022670"/>
    </source>
</evidence>
<dbReference type="RefSeq" id="WP_191725930.1">
    <property type="nucleotide sequence ID" value="NZ_JACSPY010000005.1"/>
</dbReference>
<organism evidence="10 11">
    <name type="scientific">Brevibacterium gallinarum</name>
    <dbReference type="NCBI Taxonomy" id="2762220"/>
    <lineage>
        <taxon>Bacteria</taxon>
        <taxon>Bacillati</taxon>
        <taxon>Actinomycetota</taxon>
        <taxon>Actinomycetes</taxon>
        <taxon>Micrococcales</taxon>
        <taxon>Brevibacteriaceae</taxon>
        <taxon>Brevibacterium</taxon>
    </lineage>
</organism>
<keyword evidence="6 7" id="KW-0482">Metalloprotease</keyword>
<evidence type="ECO:0000256" key="3">
    <source>
        <dbReference type="ARBA" id="ARBA00022723"/>
    </source>
</evidence>
<dbReference type="CDD" id="cd06456">
    <property type="entry name" value="M3A_DCP"/>
    <property type="match status" value="1"/>
</dbReference>
<comment type="caution">
    <text evidence="10">The sequence shown here is derived from an EMBL/GenBank/DDBJ whole genome shotgun (WGS) entry which is preliminary data.</text>
</comment>
<dbReference type="InterPro" id="IPR024079">
    <property type="entry name" value="MetalloPept_cat_dom_sf"/>
</dbReference>
<evidence type="ECO:0000256" key="1">
    <source>
        <dbReference type="ARBA" id="ARBA00006040"/>
    </source>
</evidence>
<dbReference type="SUPFAM" id="SSF55486">
    <property type="entry name" value="Metalloproteases ('zincins'), catalytic domain"/>
    <property type="match status" value="1"/>
</dbReference>
<dbReference type="Gene3D" id="3.40.390.10">
    <property type="entry name" value="Collagenase (Catalytic Domain)"/>
    <property type="match status" value="1"/>
</dbReference>
<evidence type="ECO:0000256" key="6">
    <source>
        <dbReference type="ARBA" id="ARBA00023049"/>
    </source>
</evidence>
<dbReference type="Proteomes" id="UP000651517">
    <property type="component" value="Unassembled WGS sequence"/>
</dbReference>
<dbReference type="PANTHER" id="PTHR43660">
    <property type="entry name" value="DIPEPTIDYL CARBOXYPEPTIDASE"/>
    <property type="match status" value="1"/>
</dbReference>
<evidence type="ECO:0000256" key="4">
    <source>
        <dbReference type="ARBA" id="ARBA00022801"/>
    </source>
</evidence>
<reference evidence="10 11" key="1">
    <citation type="submission" date="2020-08" db="EMBL/GenBank/DDBJ databases">
        <title>A Genomic Blueprint of the Chicken Gut Microbiome.</title>
        <authorList>
            <person name="Gilroy R."/>
            <person name="Ravi A."/>
            <person name="Getino M."/>
            <person name="Pursley I."/>
            <person name="Horton D.L."/>
            <person name="Alikhan N.-F."/>
            <person name="Baker D."/>
            <person name="Gharbi K."/>
            <person name="Hall N."/>
            <person name="Watson M."/>
            <person name="Adriaenssens E.M."/>
            <person name="Foster-Nyarko E."/>
            <person name="Jarju S."/>
            <person name="Secka A."/>
            <person name="Antonio M."/>
            <person name="Oren A."/>
            <person name="Chaudhuri R."/>
            <person name="La Ragione R.M."/>
            <person name="Hildebrand F."/>
            <person name="Pallen M.J."/>
        </authorList>
    </citation>
    <scope>NUCLEOTIDE SEQUENCE [LARGE SCALE GENOMIC DNA]</scope>
    <source>
        <strain evidence="10 11">Re57</strain>
    </source>
</reference>
<dbReference type="InterPro" id="IPR034005">
    <property type="entry name" value="M3A_DCP"/>
</dbReference>
<feature type="region of interest" description="Disordered" evidence="8">
    <location>
        <begin position="1"/>
        <end position="27"/>
    </location>
</feature>
<keyword evidence="3 7" id="KW-0479">Metal-binding</keyword>
<keyword evidence="5 7" id="KW-0862">Zinc</keyword>
<evidence type="ECO:0000313" key="10">
    <source>
        <dbReference type="EMBL" id="MBD8020462.1"/>
    </source>
</evidence>
<dbReference type="Gene3D" id="1.10.1370.10">
    <property type="entry name" value="Neurolysin, domain 3"/>
    <property type="match status" value="1"/>
</dbReference>
<evidence type="ECO:0000256" key="7">
    <source>
        <dbReference type="RuleBase" id="RU003435"/>
    </source>
</evidence>
<dbReference type="EMBL" id="JACSPY010000005">
    <property type="protein sequence ID" value="MBD8020462.1"/>
    <property type="molecule type" value="Genomic_DNA"/>
</dbReference>
<keyword evidence="4 7" id="KW-0378">Hydrolase</keyword>
<gene>
    <name evidence="10" type="ORF">H9634_06685</name>
</gene>
<sequence length="715" mass="78531">MHSDGHPAASEPTPPNDGTALASTPVTAPGSNPVLDYIHGPVGLRLPDVAAIEPGHFTTAAEAVVAAQRQAVAAILAQTEEPSLTNTTIRIDQAKEPAFRLQALMRLFESNLQTEEFGTALAAASQQLVRSRLQLLLDGQLFARLEAVPTSELNPEDKRHHELLIRDFVRTGVRLDEAERTRVAAISAELDRLEKAFSRHLAADTSALAVRFDDAAALAGLPEAAVQAAAERAGADGNGSDEQGGYVLPLLNFTQQPQLAQLHEPASRQRIFEHSIARGCRGGEHDTRQIVSDITTLRAELAQLLGFRSFAEYTIDDETADSPDAVGDLLAGVLNPARQTFEAEIAAIHEQFAPEQIAPADVRYWLQRLQSERYSLDPQQVAAYFELTRVLHDGVFYAAGRLYGVEFQLATDESGEPVKAWHPDVTVYEAVENDRVIGLICVDPFARDGKRGGAWMDQLVSPGRLTGELPIISMTMNITRPTAGQPCLLSMDEVRTLFHEFGHVFHGLFSDSTYPDRAGTAVPRDYVEFPSQLNEMWALHPQVLPHYARHVETGEPIPEALVERIRQADDFGAGFDTIEYLAAALLDQSWHLLEAGERVDDVLTFETAVLEAANFSPLVPPRYRTTYFSHIFTSGYAAGYYAYLQAEMLAAFATEWFEEHGGLNPEAGEAFRRAVLAPGFSTDPMETFTDFFGQSPDVGPLLRRRGFAPRHETAD</sequence>
<evidence type="ECO:0000313" key="11">
    <source>
        <dbReference type="Proteomes" id="UP000651517"/>
    </source>
</evidence>